<dbReference type="GO" id="GO:0003677">
    <property type="term" value="F:DNA binding"/>
    <property type="evidence" value="ECO:0007669"/>
    <property type="project" value="UniProtKB-KW"/>
</dbReference>
<keyword evidence="4" id="KW-0238">DNA-binding</keyword>
<dbReference type="SUPFAM" id="SSF88659">
    <property type="entry name" value="Sigma3 and sigma4 domains of RNA polymerase sigma factors"/>
    <property type="match status" value="1"/>
</dbReference>
<dbReference type="SUPFAM" id="SSF88946">
    <property type="entry name" value="Sigma2 domain of RNA polymerase sigma factors"/>
    <property type="match status" value="1"/>
</dbReference>
<proteinExistence type="inferred from homology"/>
<dbReference type="InterPro" id="IPR013325">
    <property type="entry name" value="RNA_pol_sigma_r2"/>
</dbReference>
<keyword evidence="2" id="KW-0805">Transcription regulation</keyword>
<dbReference type="GO" id="GO:0006352">
    <property type="term" value="P:DNA-templated transcription initiation"/>
    <property type="evidence" value="ECO:0007669"/>
    <property type="project" value="InterPro"/>
</dbReference>
<dbReference type="NCBIfam" id="TIGR02937">
    <property type="entry name" value="sigma70-ECF"/>
    <property type="match status" value="1"/>
</dbReference>
<dbReference type="InterPro" id="IPR014284">
    <property type="entry name" value="RNA_pol_sigma-70_dom"/>
</dbReference>
<name>A0A1H0YE70_9LACT</name>
<dbReference type="Pfam" id="PF13384">
    <property type="entry name" value="HTH_23"/>
    <property type="match status" value="1"/>
</dbReference>
<evidence type="ECO:0000256" key="2">
    <source>
        <dbReference type="ARBA" id="ARBA00023015"/>
    </source>
</evidence>
<evidence type="ECO:0000256" key="5">
    <source>
        <dbReference type="ARBA" id="ARBA00023163"/>
    </source>
</evidence>
<evidence type="ECO:0000256" key="1">
    <source>
        <dbReference type="ARBA" id="ARBA00010641"/>
    </source>
</evidence>
<dbReference type="OrthoDB" id="2248780at2"/>
<dbReference type="Proteomes" id="UP000199481">
    <property type="component" value="Unassembled WGS sequence"/>
</dbReference>
<feature type="domain" description="RNA polymerase sigma-70 region 2" evidence="6">
    <location>
        <begin position="14"/>
        <end position="89"/>
    </location>
</feature>
<dbReference type="Pfam" id="PF04542">
    <property type="entry name" value="Sigma70_r2"/>
    <property type="match status" value="1"/>
</dbReference>
<gene>
    <name evidence="7" type="ORF">SAMN04487752_0880</name>
</gene>
<organism evidence="7 8">
    <name type="scientific">Carnobacterium viridans</name>
    <dbReference type="NCBI Taxonomy" id="174587"/>
    <lineage>
        <taxon>Bacteria</taxon>
        <taxon>Bacillati</taxon>
        <taxon>Bacillota</taxon>
        <taxon>Bacilli</taxon>
        <taxon>Lactobacillales</taxon>
        <taxon>Carnobacteriaceae</taxon>
        <taxon>Carnobacterium</taxon>
    </lineage>
</organism>
<dbReference type="RefSeq" id="WP_089975484.1">
    <property type="nucleotide sequence ID" value="NZ_CP084916.1"/>
</dbReference>
<dbReference type="PANTHER" id="PTHR43133:SF8">
    <property type="entry name" value="RNA POLYMERASE SIGMA FACTOR HI_1459-RELATED"/>
    <property type="match status" value="1"/>
</dbReference>
<comment type="similarity">
    <text evidence="1">Belongs to the sigma-70 factor family. ECF subfamily.</text>
</comment>
<evidence type="ECO:0000313" key="7">
    <source>
        <dbReference type="EMBL" id="SDQ13156.1"/>
    </source>
</evidence>
<dbReference type="AlphaFoldDB" id="A0A1H0YE70"/>
<dbReference type="PANTHER" id="PTHR43133">
    <property type="entry name" value="RNA POLYMERASE ECF-TYPE SIGMA FACTO"/>
    <property type="match status" value="1"/>
</dbReference>
<dbReference type="EMBL" id="FNJW01000008">
    <property type="protein sequence ID" value="SDQ13156.1"/>
    <property type="molecule type" value="Genomic_DNA"/>
</dbReference>
<sequence>MIRKLSEEMEKAFFDQHSGVVHGVLKKLGVSRNHSDYDDFVQQGLLKLVEAYETFPKDLEQAEYLYQFTGFAYTKVRWKMLDLLRRQQRKWESEMPWPEDLVKQQPDTHLPFEQAYQEMDLLKEMLPLLTKNEQSYLLDTVVTGLSVTEIAKKQGVSRKTVYQWKKKVAVKLNHFLLILKD</sequence>
<keyword evidence="8" id="KW-1185">Reference proteome</keyword>
<keyword evidence="3" id="KW-0731">Sigma factor</keyword>
<evidence type="ECO:0000256" key="4">
    <source>
        <dbReference type="ARBA" id="ARBA00023125"/>
    </source>
</evidence>
<dbReference type="InterPro" id="IPR007627">
    <property type="entry name" value="RNA_pol_sigma70_r2"/>
</dbReference>
<accession>A0A1H0YE70</accession>
<dbReference type="GO" id="GO:0016987">
    <property type="term" value="F:sigma factor activity"/>
    <property type="evidence" value="ECO:0007669"/>
    <property type="project" value="UniProtKB-KW"/>
</dbReference>
<dbReference type="InterPro" id="IPR013324">
    <property type="entry name" value="RNA_pol_sigma_r3/r4-like"/>
</dbReference>
<dbReference type="InterPro" id="IPR036388">
    <property type="entry name" value="WH-like_DNA-bd_sf"/>
</dbReference>
<dbReference type="Gene3D" id="1.10.10.10">
    <property type="entry name" value="Winged helix-like DNA-binding domain superfamily/Winged helix DNA-binding domain"/>
    <property type="match status" value="1"/>
</dbReference>
<evidence type="ECO:0000313" key="8">
    <source>
        <dbReference type="Proteomes" id="UP000199481"/>
    </source>
</evidence>
<evidence type="ECO:0000259" key="6">
    <source>
        <dbReference type="Pfam" id="PF04542"/>
    </source>
</evidence>
<dbReference type="Gene3D" id="1.10.1740.10">
    <property type="match status" value="1"/>
</dbReference>
<dbReference type="InterPro" id="IPR039425">
    <property type="entry name" value="RNA_pol_sigma-70-like"/>
</dbReference>
<reference evidence="8" key="1">
    <citation type="submission" date="2016-10" db="EMBL/GenBank/DDBJ databases">
        <authorList>
            <person name="Varghese N."/>
            <person name="Submissions S."/>
        </authorList>
    </citation>
    <scope>NUCLEOTIDE SEQUENCE [LARGE SCALE GENOMIC DNA]</scope>
    <source>
        <strain evidence="8">MPL-11</strain>
    </source>
</reference>
<protein>
    <submittedName>
        <fullName evidence="7">RNA polymerase sigma factor, sigma-70 family</fullName>
    </submittedName>
</protein>
<keyword evidence="5" id="KW-0804">Transcription</keyword>
<evidence type="ECO:0000256" key="3">
    <source>
        <dbReference type="ARBA" id="ARBA00023082"/>
    </source>
</evidence>